<dbReference type="Gene3D" id="3.40.50.2020">
    <property type="match status" value="1"/>
</dbReference>
<evidence type="ECO:0000259" key="3">
    <source>
        <dbReference type="Pfam" id="PF00156"/>
    </source>
</evidence>
<dbReference type="PANTHER" id="PTHR43363:SF3">
    <property type="entry name" value="XANTHINE-GUANINE PHOSPHORIBOSYLTRANSFERASE"/>
    <property type="match status" value="1"/>
</dbReference>
<gene>
    <name evidence="4" type="ORF">P0O24_04765</name>
</gene>
<dbReference type="GO" id="GO:0016757">
    <property type="term" value="F:glycosyltransferase activity"/>
    <property type="evidence" value="ECO:0007669"/>
    <property type="project" value="UniProtKB-KW"/>
</dbReference>
<sequence length="228" mass="25337">MNPESFPCDLVAWDEFYDLAKSLSRRIKASGWRPDLVVAIGRGGYVPGRVVCDFLVHNQLTSMKVEHWGMAARKKDHAVVRFPLAADASGKRVLIVDDVTDTGETLATAVGYLEGLGPMEVRTAVLQHKTSSAFEPDYYAEEISEWRWIIYPWAVHEDLVGFTERVLNSSILPLSADQIRSDLKRRFSIDLAGEEMADILEEGMALGIVVGSHGVYRAARSRIDNLSG</sequence>
<feature type="domain" description="Phosphoribosyltransferase" evidence="3">
    <location>
        <begin position="13"/>
        <end position="150"/>
    </location>
</feature>
<accession>A0ABT5XDV6</accession>
<evidence type="ECO:0000313" key="4">
    <source>
        <dbReference type="EMBL" id="MDF0592889.1"/>
    </source>
</evidence>
<organism evidence="4 5">
    <name type="scientific">Candidatus Methanocrinis alkalitolerans</name>
    <dbReference type="NCBI Taxonomy" id="3033395"/>
    <lineage>
        <taxon>Archaea</taxon>
        <taxon>Methanobacteriati</taxon>
        <taxon>Methanobacteriota</taxon>
        <taxon>Stenosarchaea group</taxon>
        <taxon>Methanomicrobia</taxon>
        <taxon>Methanotrichales</taxon>
        <taxon>Methanotrichaceae</taxon>
        <taxon>Methanocrinis</taxon>
    </lineage>
</organism>
<evidence type="ECO:0000256" key="2">
    <source>
        <dbReference type="ARBA" id="ARBA00022679"/>
    </source>
</evidence>
<dbReference type="CDD" id="cd06223">
    <property type="entry name" value="PRTases_typeI"/>
    <property type="match status" value="1"/>
</dbReference>
<proteinExistence type="predicted"/>
<keyword evidence="5" id="KW-1185">Reference proteome</keyword>
<keyword evidence="1 4" id="KW-0328">Glycosyltransferase</keyword>
<dbReference type="InterPro" id="IPR029057">
    <property type="entry name" value="PRTase-like"/>
</dbReference>
<dbReference type="PANTHER" id="PTHR43363">
    <property type="entry name" value="HYPOXANTHINE PHOSPHORIBOSYLTRANSFERASE"/>
    <property type="match status" value="1"/>
</dbReference>
<reference evidence="4 5" key="1">
    <citation type="submission" date="2023-03" db="EMBL/GenBank/DDBJ databases">
        <title>Whole genome sequencing of Methanotrichaceae archaeon M04Ac.</title>
        <authorList>
            <person name="Khomyakova M.A."/>
            <person name="Merkel A.Y."/>
            <person name="Slobodkin A.I."/>
        </authorList>
    </citation>
    <scope>NUCLEOTIDE SEQUENCE [LARGE SCALE GENOMIC DNA]</scope>
    <source>
        <strain evidence="4 5">M04Ac</strain>
    </source>
</reference>
<dbReference type="InterPro" id="IPR000836">
    <property type="entry name" value="PRTase_dom"/>
</dbReference>
<dbReference type="SUPFAM" id="SSF53271">
    <property type="entry name" value="PRTase-like"/>
    <property type="match status" value="1"/>
</dbReference>
<name>A0ABT5XDV6_9EURY</name>
<dbReference type="Proteomes" id="UP001215956">
    <property type="component" value="Unassembled WGS sequence"/>
</dbReference>
<keyword evidence="2" id="KW-0808">Transferase</keyword>
<dbReference type="EMBL" id="JARFPL010000011">
    <property type="protein sequence ID" value="MDF0592889.1"/>
    <property type="molecule type" value="Genomic_DNA"/>
</dbReference>
<protein>
    <submittedName>
        <fullName evidence="4">Phosphoribosyltransferase</fullName>
    </submittedName>
</protein>
<comment type="caution">
    <text evidence="4">The sequence shown here is derived from an EMBL/GenBank/DDBJ whole genome shotgun (WGS) entry which is preliminary data.</text>
</comment>
<evidence type="ECO:0000313" key="5">
    <source>
        <dbReference type="Proteomes" id="UP001215956"/>
    </source>
</evidence>
<dbReference type="Pfam" id="PF00156">
    <property type="entry name" value="Pribosyltran"/>
    <property type="match status" value="1"/>
</dbReference>
<evidence type="ECO:0000256" key="1">
    <source>
        <dbReference type="ARBA" id="ARBA00022676"/>
    </source>
</evidence>
<dbReference type="RefSeq" id="WP_316968596.1">
    <property type="nucleotide sequence ID" value="NZ_JARFPL010000011.1"/>
</dbReference>